<evidence type="ECO:0000256" key="1">
    <source>
        <dbReference type="SAM" id="MobiDB-lite"/>
    </source>
</evidence>
<proteinExistence type="predicted"/>
<protein>
    <submittedName>
        <fullName evidence="2">Uncharacterized protein</fullName>
    </submittedName>
</protein>
<evidence type="ECO:0000313" key="3">
    <source>
        <dbReference type="Proteomes" id="UP001500221"/>
    </source>
</evidence>
<evidence type="ECO:0000313" key="2">
    <source>
        <dbReference type="EMBL" id="GAA5150099.1"/>
    </source>
</evidence>
<feature type="region of interest" description="Disordered" evidence="1">
    <location>
        <begin position="1"/>
        <end position="28"/>
    </location>
</feature>
<accession>A0ABP9PST4</accession>
<dbReference type="Proteomes" id="UP001500221">
    <property type="component" value="Unassembled WGS sequence"/>
</dbReference>
<dbReference type="EMBL" id="BAABKG010000003">
    <property type="protein sequence ID" value="GAA5150099.1"/>
    <property type="molecule type" value="Genomic_DNA"/>
</dbReference>
<gene>
    <name evidence="2" type="ORF">GCM10023340_26460</name>
</gene>
<reference evidence="3" key="1">
    <citation type="journal article" date="2019" name="Int. J. Syst. Evol. Microbiol.">
        <title>The Global Catalogue of Microorganisms (GCM) 10K type strain sequencing project: providing services to taxonomists for standard genome sequencing and annotation.</title>
        <authorList>
            <consortium name="The Broad Institute Genomics Platform"/>
            <consortium name="The Broad Institute Genome Sequencing Center for Infectious Disease"/>
            <person name="Wu L."/>
            <person name="Ma J."/>
        </authorList>
    </citation>
    <scope>NUCLEOTIDE SEQUENCE [LARGE SCALE GENOMIC DNA]</scope>
    <source>
        <strain evidence="3">JCM 18459</strain>
    </source>
</reference>
<sequence>MSDFFPDPPDVPEEVEVERPQPEWLGPPSDALPGVVPVELILGRSEKAVVMLTGWRAFAQGLAMTLSVRTRALPRSVNLQEEVFDGPYRHDQDQTWRRDRLKWGFEYADGRRATNIGPWPDLDGDDQTPDRPVLIGGGGGGGDRSTDRYYWLWPLPPGGKLTIVCEWRQVGIETTTTVIDADPVVAAAARSQEVWRS</sequence>
<dbReference type="RefSeq" id="WP_345459094.1">
    <property type="nucleotide sequence ID" value="NZ_BAABKG010000003.1"/>
</dbReference>
<keyword evidence="3" id="KW-1185">Reference proteome</keyword>
<organism evidence="2 3">
    <name type="scientific">Nocardioides marinquilinus</name>
    <dbReference type="NCBI Taxonomy" id="1210400"/>
    <lineage>
        <taxon>Bacteria</taxon>
        <taxon>Bacillati</taxon>
        <taxon>Actinomycetota</taxon>
        <taxon>Actinomycetes</taxon>
        <taxon>Propionibacteriales</taxon>
        <taxon>Nocardioidaceae</taxon>
        <taxon>Nocardioides</taxon>
    </lineage>
</organism>
<name>A0ABP9PST4_9ACTN</name>
<comment type="caution">
    <text evidence="2">The sequence shown here is derived from an EMBL/GenBank/DDBJ whole genome shotgun (WGS) entry which is preliminary data.</text>
</comment>